<dbReference type="KEGG" id="egr:104424403"/>
<dbReference type="OMA" id="HDHASSQ"/>
<dbReference type="InParanoid" id="A0A058ZX78"/>
<dbReference type="GO" id="GO:0009409">
    <property type="term" value="P:response to cold"/>
    <property type="evidence" value="ECO:0007669"/>
    <property type="project" value="InterPro"/>
</dbReference>
<evidence type="ECO:0000313" key="2">
    <source>
        <dbReference type="EMBL" id="KCW46407.1"/>
    </source>
</evidence>
<dbReference type="GO" id="GO:0042752">
    <property type="term" value="P:regulation of circadian rhythm"/>
    <property type="evidence" value="ECO:0007669"/>
    <property type="project" value="InterPro"/>
</dbReference>
<dbReference type="PANTHER" id="PTHR33676:SF15">
    <property type="entry name" value="OS02G0674233 PROTEIN"/>
    <property type="match status" value="1"/>
</dbReference>
<dbReference type="Gramene" id="KCW46407">
    <property type="protein sequence ID" value="KCW46407"/>
    <property type="gene ID" value="EUGRSUZ_K00240"/>
</dbReference>
<dbReference type="OrthoDB" id="751338at2759"/>
<gene>
    <name evidence="2" type="ORF">EUGRSUZ_K00240</name>
</gene>
<dbReference type="eggNOG" id="ENOG502S78U">
    <property type="taxonomic scope" value="Eukaryota"/>
</dbReference>
<protein>
    <submittedName>
        <fullName evidence="2">Uncharacterized protein</fullName>
    </submittedName>
</protein>
<dbReference type="AlphaFoldDB" id="A0A058ZX78"/>
<reference evidence="2" key="1">
    <citation type="submission" date="2013-07" db="EMBL/GenBank/DDBJ databases">
        <title>The genome of Eucalyptus grandis.</title>
        <authorList>
            <person name="Schmutz J."/>
            <person name="Hayes R."/>
            <person name="Myburg A."/>
            <person name="Tuskan G."/>
            <person name="Grattapaglia D."/>
            <person name="Rokhsar D.S."/>
        </authorList>
    </citation>
    <scope>NUCLEOTIDE SEQUENCE</scope>
    <source>
        <tissue evidence="2">Leaf extractions</tissue>
    </source>
</reference>
<sequence>MASRAPSETWTDEKHFRFLNSVEASFVRTVFGNKNADGSGGSDDGGLRLDRYLPDSSESTQDLQSQRRKKTATSSSSSSSDGMGPGSRARSDGRQDRRSRKVSSQSKKNSSHDQVVPQLADIKG</sequence>
<name>A0A058ZX78_EUCGR</name>
<dbReference type="PANTHER" id="PTHR33676">
    <property type="entry name" value="COLD REGULATED PROTEIN 27"/>
    <property type="match status" value="1"/>
</dbReference>
<organism evidence="2">
    <name type="scientific">Eucalyptus grandis</name>
    <name type="common">Flooded gum</name>
    <dbReference type="NCBI Taxonomy" id="71139"/>
    <lineage>
        <taxon>Eukaryota</taxon>
        <taxon>Viridiplantae</taxon>
        <taxon>Streptophyta</taxon>
        <taxon>Embryophyta</taxon>
        <taxon>Tracheophyta</taxon>
        <taxon>Spermatophyta</taxon>
        <taxon>Magnoliopsida</taxon>
        <taxon>eudicotyledons</taxon>
        <taxon>Gunneridae</taxon>
        <taxon>Pentapetalae</taxon>
        <taxon>rosids</taxon>
        <taxon>malvids</taxon>
        <taxon>Myrtales</taxon>
        <taxon>Myrtaceae</taxon>
        <taxon>Myrtoideae</taxon>
        <taxon>Eucalypteae</taxon>
        <taxon>Eucalyptus</taxon>
    </lineage>
</organism>
<proteinExistence type="predicted"/>
<feature type="region of interest" description="Disordered" evidence="1">
    <location>
        <begin position="32"/>
        <end position="124"/>
    </location>
</feature>
<evidence type="ECO:0000256" key="1">
    <source>
        <dbReference type="SAM" id="MobiDB-lite"/>
    </source>
</evidence>
<dbReference type="InterPro" id="IPR044678">
    <property type="entry name" value="COR27/28"/>
</dbReference>
<dbReference type="EMBL" id="KK198763">
    <property type="protein sequence ID" value="KCW46407.1"/>
    <property type="molecule type" value="Genomic_DNA"/>
</dbReference>
<accession>A0A058ZX78</accession>